<accession>F0T042</accession>
<organism evidence="3 4">
    <name type="scientific">Syntrophobotulus glycolicus (strain DSM 8271 / FlGlyR)</name>
    <dbReference type="NCBI Taxonomy" id="645991"/>
    <lineage>
        <taxon>Bacteria</taxon>
        <taxon>Bacillati</taxon>
        <taxon>Bacillota</taxon>
        <taxon>Clostridia</taxon>
        <taxon>Eubacteriales</taxon>
        <taxon>Desulfitobacteriaceae</taxon>
        <taxon>Syntrophobotulus</taxon>
    </lineage>
</organism>
<dbReference type="Gene3D" id="6.10.10.80">
    <property type="entry name" value="Small, acid-soluble spore protein, alpha/beta type-like"/>
    <property type="match status" value="1"/>
</dbReference>
<dbReference type="InterPro" id="IPR050847">
    <property type="entry name" value="SASP_DNA-binding"/>
</dbReference>
<reference evidence="4" key="2">
    <citation type="submission" date="2011-02" db="EMBL/GenBank/DDBJ databases">
        <title>The complete genome of Syntrophobotulus glycolicus DSM 8271.</title>
        <authorList>
            <person name="Lucas S."/>
            <person name="Copeland A."/>
            <person name="Lapidus A."/>
            <person name="Bruce D."/>
            <person name="Goodwin L."/>
            <person name="Pitluck S."/>
            <person name="Kyrpides N."/>
            <person name="Mavromatis K."/>
            <person name="Pagani I."/>
            <person name="Ivanova N."/>
            <person name="Mikhailova N."/>
            <person name="Chertkov O."/>
            <person name="Held B."/>
            <person name="Detter J.C."/>
            <person name="Tapia R."/>
            <person name="Han C."/>
            <person name="Land M."/>
            <person name="Hauser L."/>
            <person name="Markowitz V."/>
            <person name="Cheng J.-F."/>
            <person name="Hugenholtz P."/>
            <person name="Woyke T."/>
            <person name="Wu D."/>
            <person name="Spring S."/>
            <person name="Schroeder M."/>
            <person name="Brambilla E."/>
            <person name="Klenk H.-P."/>
            <person name="Eisen J.A."/>
        </authorList>
    </citation>
    <scope>NUCLEOTIDE SEQUENCE [LARGE SCALE GENOMIC DNA]</scope>
    <source>
        <strain evidence="4">DSM 8271 / FlGlyR</strain>
    </source>
</reference>
<evidence type="ECO:0000313" key="3">
    <source>
        <dbReference type="EMBL" id="ADY56129.1"/>
    </source>
</evidence>
<dbReference type="InterPro" id="IPR038300">
    <property type="entry name" value="SASP_sf_alpha/beta"/>
</dbReference>
<dbReference type="HOGENOM" id="CLU_169738_2_0_9"/>
<reference evidence="3 4" key="1">
    <citation type="journal article" date="2011" name="Stand. Genomic Sci.">
        <title>Complete genome sequence of Syntrophobotulus glycolicus type strain (FlGlyR).</title>
        <authorList>
            <person name="Han C."/>
            <person name="Mwirichia R."/>
            <person name="Chertkov O."/>
            <person name="Held B."/>
            <person name="Lapidus A."/>
            <person name="Nolan M."/>
            <person name="Lucas S."/>
            <person name="Hammon N."/>
            <person name="Deshpande S."/>
            <person name="Cheng J.F."/>
            <person name="Tapia R."/>
            <person name="Goodwin L."/>
            <person name="Pitluck S."/>
            <person name="Huntemann M."/>
            <person name="Liolios K."/>
            <person name="Ivanova N."/>
            <person name="Pagani I."/>
            <person name="Mavromatis K."/>
            <person name="Ovchinikova G."/>
            <person name="Pati A."/>
            <person name="Chen A."/>
            <person name="Palaniappan K."/>
            <person name="Land M."/>
            <person name="Hauser L."/>
            <person name="Brambilla E.M."/>
            <person name="Rohde M."/>
            <person name="Spring S."/>
            <person name="Sikorski J."/>
            <person name="Goker M."/>
            <person name="Woyke T."/>
            <person name="Bristow J."/>
            <person name="Eisen J.A."/>
            <person name="Markowitz V."/>
            <person name="Hugenholtz P."/>
            <person name="Kyrpides N.C."/>
            <person name="Klenk H.P."/>
            <person name="Detter J.C."/>
        </authorList>
    </citation>
    <scope>NUCLEOTIDE SEQUENCE [LARGE SCALE GENOMIC DNA]</scope>
    <source>
        <strain evidence="4">DSM 8271 / FlGlyR</strain>
    </source>
</reference>
<keyword evidence="2" id="KW-0749">Sporulation</keyword>
<dbReference type="GO" id="GO:0006265">
    <property type="term" value="P:DNA topological change"/>
    <property type="evidence" value="ECO:0007669"/>
    <property type="project" value="InterPro"/>
</dbReference>
<dbReference type="AlphaFoldDB" id="F0T042"/>
<evidence type="ECO:0000256" key="1">
    <source>
        <dbReference type="ARBA" id="ARBA00003863"/>
    </source>
</evidence>
<sequence length="66" mass="7037">MADRSSNKPVVSGANSALEQLKYEVANELGATLGPDRSARENGSVGGEMTKRLVSFAEQNLKSKQI</sequence>
<dbReference type="KEGG" id="sgy:Sgly_1832"/>
<proteinExistence type="predicted"/>
<dbReference type="EMBL" id="CP002547">
    <property type="protein sequence ID" value="ADY56129.1"/>
    <property type="molecule type" value="Genomic_DNA"/>
</dbReference>
<dbReference type="Proteomes" id="UP000007488">
    <property type="component" value="Chromosome"/>
</dbReference>
<dbReference type="PANTHER" id="PTHR36107">
    <property type="entry name" value="SMALL, ACID-SOLUBLE SPORE PROTEIN A"/>
    <property type="match status" value="1"/>
</dbReference>
<dbReference type="RefSeq" id="WP_013624997.1">
    <property type="nucleotide sequence ID" value="NC_015172.1"/>
</dbReference>
<dbReference type="GO" id="GO:0030435">
    <property type="term" value="P:sporulation resulting in formation of a cellular spore"/>
    <property type="evidence" value="ECO:0007669"/>
    <property type="project" value="UniProtKB-KW"/>
</dbReference>
<keyword evidence="4" id="KW-1185">Reference proteome</keyword>
<gene>
    <name evidence="3" type="ordered locus">Sgly_1832</name>
</gene>
<dbReference type="Pfam" id="PF00269">
    <property type="entry name" value="SASP"/>
    <property type="match status" value="1"/>
</dbReference>
<dbReference type="InterPro" id="IPR001448">
    <property type="entry name" value="SASP_alpha/beta-type"/>
</dbReference>
<protein>
    <submittedName>
        <fullName evidence="3">Small acid-soluble spore protein alpha/beta type</fullName>
    </submittedName>
</protein>
<name>F0T042_SYNGF</name>
<dbReference type="GO" id="GO:0003690">
    <property type="term" value="F:double-stranded DNA binding"/>
    <property type="evidence" value="ECO:0007669"/>
    <property type="project" value="InterPro"/>
</dbReference>
<dbReference type="eggNOG" id="ENOG5032YCI">
    <property type="taxonomic scope" value="Bacteria"/>
</dbReference>
<evidence type="ECO:0000313" key="4">
    <source>
        <dbReference type="Proteomes" id="UP000007488"/>
    </source>
</evidence>
<comment type="function">
    <text evidence="1">SASP are bound to spore DNA. They are double-stranded DNA-binding proteins that cause DNA to change to an a-like conformation. They protect the DNA backbone from chemical and enzymatic cleavage and are thus involved in dormant spore's high resistance to UV light.</text>
</comment>
<dbReference type="PANTHER" id="PTHR36107:SF1">
    <property type="entry name" value="SMALL, ACID-SOLUBLE SPORE PROTEIN A"/>
    <property type="match status" value="1"/>
</dbReference>
<dbReference type="STRING" id="645991.Sgly_1832"/>
<evidence type="ECO:0000256" key="2">
    <source>
        <dbReference type="ARBA" id="ARBA00022969"/>
    </source>
</evidence>
<dbReference type="OrthoDB" id="1683773at2"/>